<dbReference type="PANTHER" id="PTHR30290">
    <property type="entry name" value="PERIPLASMIC BINDING COMPONENT OF ABC TRANSPORTER"/>
    <property type="match status" value="1"/>
</dbReference>
<keyword evidence="3" id="KW-0732">Signal</keyword>
<dbReference type="Pfam" id="PF00496">
    <property type="entry name" value="SBP_bac_5"/>
    <property type="match status" value="1"/>
</dbReference>
<dbReference type="EMBL" id="CP036532">
    <property type="protein sequence ID" value="QBK32234.1"/>
    <property type="molecule type" value="Genomic_DNA"/>
</dbReference>
<dbReference type="PANTHER" id="PTHR30290:SF64">
    <property type="entry name" value="ABC TRANSPORTER PERIPLASMIC BINDING PROTEIN"/>
    <property type="match status" value="1"/>
</dbReference>
<dbReference type="GO" id="GO:0015833">
    <property type="term" value="P:peptide transport"/>
    <property type="evidence" value="ECO:0007669"/>
    <property type="project" value="TreeGrafter"/>
</dbReference>
<reference evidence="5 6" key="1">
    <citation type="journal article" date="2017" name="Int. J. Syst. Evol. Microbiol.">
        <title>Roseitalea porphyridii gen. nov., sp. nov., isolated from a red alga, and reclassification of Hoeflea suaedae Chung et al. 2013 as Pseudohoeflea suaedae gen. nov., comb. nov.</title>
        <authorList>
            <person name="Hyeon J.W."/>
            <person name="Jeong S.E."/>
            <person name="Baek K."/>
            <person name="Jeon C.O."/>
        </authorList>
    </citation>
    <scope>NUCLEOTIDE SEQUENCE [LARGE SCALE GENOMIC DNA]</scope>
    <source>
        <strain evidence="5 6">MA7-20</strain>
    </source>
</reference>
<evidence type="ECO:0000313" key="5">
    <source>
        <dbReference type="EMBL" id="QBK32234.1"/>
    </source>
</evidence>
<organism evidence="5 6">
    <name type="scientific">Roseitalea porphyridii</name>
    <dbReference type="NCBI Taxonomy" id="1852022"/>
    <lineage>
        <taxon>Bacteria</taxon>
        <taxon>Pseudomonadati</taxon>
        <taxon>Pseudomonadota</taxon>
        <taxon>Alphaproteobacteria</taxon>
        <taxon>Hyphomicrobiales</taxon>
        <taxon>Ahrensiaceae</taxon>
        <taxon>Roseitalea</taxon>
    </lineage>
</organism>
<name>A0A4P6V5Z9_9HYPH</name>
<dbReference type="InterPro" id="IPR039424">
    <property type="entry name" value="SBP_5"/>
</dbReference>
<dbReference type="GO" id="GO:0043190">
    <property type="term" value="C:ATP-binding cassette (ABC) transporter complex"/>
    <property type="evidence" value="ECO:0007669"/>
    <property type="project" value="InterPro"/>
</dbReference>
<evidence type="ECO:0000256" key="3">
    <source>
        <dbReference type="ARBA" id="ARBA00022729"/>
    </source>
</evidence>
<evidence type="ECO:0000313" key="6">
    <source>
        <dbReference type="Proteomes" id="UP000293719"/>
    </source>
</evidence>
<proteinExistence type="inferred from homology"/>
<protein>
    <submittedName>
        <fullName evidence="5">ABC transporter substrate-binding protein</fullName>
    </submittedName>
</protein>
<evidence type="ECO:0000256" key="1">
    <source>
        <dbReference type="ARBA" id="ARBA00004418"/>
    </source>
</evidence>
<sequence length="605" mass="68914">MLASGALALGAPAAQAEPEWKHASALVGEPQYPPDFAHFDYVNVDAPKGGTLRLSETGSFDTLNPILPKGEAATGLGLVYESLTTSSLDEISADYGLLAEALRYPDDYAWVEYRLREGARWHDDEPVTADDVVWSFNRLVELNPTQRFYYQHVVEAEAVDARTVRFTFDELNNKELPHIVGQVLVMPEHWWTGTDPQGNQRDIASSTLEPPLGSGPYRITDVSPGSTVTFSRVEDYWGAEVPVNVGKFNFGEISYTYFRDRDVEFQAFKAGEFDYWNENEAKRWATAYDFPAVEEGRIKREVLENEYRTRGILVGFIPNLRREMFQDRRVRRALNMAFDFETLNETIFFDQYERVDSFFYGTPLAHEGAPEGRELEILEQVRDQVPPEVFEGEYVNPVAGDQQALRANLREAVGLFREAGYELRDGRMVNAETGEPFEFELLLNGPIIERVALPYAEDLRKIGVTMNVRSVEPSQFVTRLRARDFDMIYSGWAQSLSPGNEQFDYFGSRAADREASRNFGGIADPAVDALIEEVVFAEDRDRLIDATRALDRVLMANQYVIPSYTARNSRIAYWNRFDHPDPLPTYSIGFPTIWWYDAEKAEAIR</sequence>
<comment type="subcellular location">
    <subcellularLocation>
        <location evidence="1">Periplasm</location>
    </subcellularLocation>
</comment>
<evidence type="ECO:0000256" key="2">
    <source>
        <dbReference type="ARBA" id="ARBA00005695"/>
    </source>
</evidence>
<dbReference type="Gene3D" id="3.10.105.10">
    <property type="entry name" value="Dipeptide-binding Protein, Domain 3"/>
    <property type="match status" value="1"/>
</dbReference>
<feature type="domain" description="Solute-binding protein family 5" evidence="4">
    <location>
        <begin position="97"/>
        <end position="509"/>
    </location>
</feature>
<keyword evidence="6" id="KW-1185">Reference proteome</keyword>
<dbReference type="Gene3D" id="3.40.190.10">
    <property type="entry name" value="Periplasmic binding protein-like II"/>
    <property type="match status" value="1"/>
</dbReference>
<dbReference type="PIRSF" id="PIRSF002741">
    <property type="entry name" value="MppA"/>
    <property type="match status" value="1"/>
</dbReference>
<dbReference type="GO" id="GO:1904680">
    <property type="term" value="F:peptide transmembrane transporter activity"/>
    <property type="evidence" value="ECO:0007669"/>
    <property type="project" value="TreeGrafter"/>
</dbReference>
<dbReference type="InterPro" id="IPR030678">
    <property type="entry name" value="Peptide/Ni-bd"/>
</dbReference>
<dbReference type="GO" id="GO:0030288">
    <property type="term" value="C:outer membrane-bounded periplasmic space"/>
    <property type="evidence" value="ECO:0007669"/>
    <property type="project" value="TreeGrafter"/>
</dbReference>
<gene>
    <name evidence="5" type="ORF">E0E05_03370</name>
</gene>
<dbReference type="GO" id="GO:0042884">
    <property type="term" value="P:microcin transport"/>
    <property type="evidence" value="ECO:0007669"/>
    <property type="project" value="TreeGrafter"/>
</dbReference>
<dbReference type="Proteomes" id="UP000293719">
    <property type="component" value="Chromosome"/>
</dbReference>
<dbReference type="CDD" id="cd08497">
    <property type="entry name" value="MbnE-like"/>
    <property type="match status" value="1"/>
</dbReference>
<accession>A0A4P6V5Z9</accession>
<comment type="similarity">
    <text evidence="2">Belongs to the bacterial solute-binding protein 5 family.</text>
</comment>
<dbReference type="SUPFAM" id="SSF53850">
    <property type="entry name" value="Periplasmic binding protein-like II"/>
    <property type="match status" value="1"/>
</dbReference>
<dbReference type="InterPro" id="IPR000914">
    <property type="entry name" value="SBP_5_dom"/>
</dbReference>
<evidence type="ECO:0000259" key="4">
    <source>
        <dbReference type="Pfam" id="PF00496"/>
    </source>
</evidence>
<dbReference type="OrthoDB" id="9803988at2"/>
<dbReference type="AlphaFoldDB" id="A0A4P6V5Z9"/>
<dbReference type="KEGG" id="rpod:E0E05_03370"/>